<accession>A0A699UR90</accession>
<sequence length="90" mass="9559">RESSATAAARQIGHALTSSVEYGFIDSVDASIYASKSKAMTSVGEAWTQSESGSKAMEAQFKHRRGMFRELIRTRDAGPKDGPADAGSSC</sequence>
<reference evidence="1" key="1">
    <citation type="journal article" date="2019" name="Sci. Rep.">
        <title>Draft genome of Tanacetum cinerariifolium, the natural source of mosquito coil.</title>
        <authorList>
            <person name="Yamashiro T."/>
            <person name="Shiraishi A."/>
            <person name="Satake H."/>
            <person name="Nakayama K."/>
        </authorList>
    </citation>
    <scope>NUCLEOTIDE SEQUENCE</scope>
</reference>
<protein>
    <submittedName>
        <fullName evidence="1">Uncharacterized protein</fullName>
    </submittedName>
</protein>
<evidence type="ECO:0000313" key="1">
    <source>
        <dbReference type="EMBL" id="GFD25852.1"/>
    </source>
</evidence>
<feature type="non-terminal residue" evidence="1">
    <location>
        <position position="1"/>
    </location>
</feature>
<comment type="caution">
    <text evidence="1">The sequence shown here is derived from an EMBL/GenBank/DDBJ whole genome shotgun (WGS) entry which is preliminary data.</text>
</comment>
<proteinExistence type="predicted"/>
<gene>
    <name evidence="1" type="ORF">Tci_897821</name>
</gene>
<name>A0A699UR90_TANCI</name>
<dbReference type="AlphaFoldDB" id="A0A699UR90"/>
<dbReference type="EMBL" id="BKCJ011363874">
    <property type="protein sequence ID" value="GFD25852.1"/>
    <property type="molecule type" value="Genomic_DNA"/>
</dbReference>
<organism evidence="1">
    <name type="scientific">Tanacetum cinerariifolium</name>
    <name type="common">Dalmatian daisy</name>
    <name type="synonym">Chrysanthemum cinerariifolium</name>
    <dbReference type="NCBI Taxonomy" id="118510"/>
    <lineage>
        <taxon>Eukaryota</taxon>
        <taxon>Viridiplantae</taxon>
        <taxon>Streptophyta</taxon>
        <taxon>Embryophyta</taxon>
        <taxon>Tracheophyta</taxon>
        <taxon>Spermatophyta</taxon>
        <taxon>Magnoliopsida</taxon>
        <taxon>eudicotyledons</taxon>
        <taxon>Gunneridae</taxon>
        <taxon>Pentapetalae</taxon>
        <taxon>asterids</taxon>
        <taxon>campanulids</taxon>
        <taxon>Asterales</taxon>
        <taxon>Asteraceae</taxon>
        <taxon>Asteroideae</taxon>
        <taxon>Anthemideae</taxon>
        <taxon>Anthemidinae</taxon>
        <taxon>Tanacetum</taxon>
    </lineage>
</organism>